<keyword evidence="3" id="KW-1185">Reference proteome</keyword>
<gene>
    <name evidence="2" type="ORF">GCM10011509_24820</name>
</gene>
<feature type="region of interest" description="Disordered" evidence="1">
    <location>
        <begin position="1"/>
        <end position="80"/>
    </location>
</feature>
<feature type="compositionally biased region" description="Basic and acidic residues" evidence="1">
    <location>
        <begin position="9"/>
        <end position="47"/>
    </location>
</feature>
<accession>A0ABQ2FAT5</accession>
<dbReference type="RefSeq" id="WP_022921772.1">
    <property type="nucleotide sequence ID" value="NZ_BMLB01000005.1"/>
</dbReference>
<reference evidence="3" key="1">
    <citation type="journal article" date="2019" name="Int. J. Syst. Evol. Microbiol.">
        <title>The Global Catalogue of Microorganisms (GCM) 10K type strain sequencing project: providing services to taxonomists for standard genome sequencing and annotation.</title>
        <authorList>
            <consortium name="The Broad Institute Genomics Platform"/>
            <consortium name="The Broad Institute Genome Sequencing Center for Infectious Disease"/>
            <person name="Wu L."/>
            <person name="Ma J."/>
        </authorList>
    </citation>
    <scope>NUCLEOTIDE SEQUENCE [LARGE SCALE GENOMIC DNA]</scope>
    <source>
        <strain evidence="3">CGMCC 1.5362</strain>
    </source>
</reference>
<evidence type="ECO:0008006" key="4">
    <source>
        <dbReference type="Google" id="ProtNLM"/>
    </source>
</evidence>
<sequence length="80" mass="8848">MSGQPGRPHGRDEARDTTDGELVDPRDLVPEDDRAEELAVPHEVLPDDERDVDDTVEQEAERLLPDEQRPVPGGPADDVL</sequence>
<feature type="compositionally biased region" description="Basic and acidic residues" evidence="1">
    <location>
        <begin position="59"/>
        <end position="69"/>
    </location>
</feature>
<evidence type="ECO:0000256" key="1">
    <source>
        <dbReference type="SAM" id="MobiDB-lite"/>
    </source>
</evidence>
<comment type="caution">
    <text evidence="2">The sequence shown here is derived from an EMBL/GenBank/DDBJ whole genome shotgun (WGS) entry which is preliminary data.</text>
</comment>
<organism evidence="2 3">
    <name type="scientific">Ornithinimicrobium pekingense</name>
    <dbReference type="NCBI Taxonomy" id="384677"/>
    <lineage>
        <taxon>Bacteria</taxon>
        <taxon>Bacillati</taxon>
        <taxon>Actinomycetota</taxon>
        <taxon>Actinomycetes</taxon>
        <taxon>Micrococcales</taxon>
        <taxon>Ornithinimicrobiaceae</taxon>
        <taxon>Ornithinimicrobium</taxon>
    </lineage>
</organism>
<proteinExistence type="predicted"/>
<protein>
    <recommendedName>
        <fullName evidence="4">Sugar ABC transporter ATPase</fullName>
    </recommendedName>
</protein>
<evidence type="ECO:0000313" key="3">
    <source>
        <dbReference type="Proteomes" id="UP000662111"/>
    </source>
</evidence>
<evidence type="ECO:0000313" key="2">
    <source>
        <dbReference type="EMBL" id="GGK75167.1"/>
    </source>
</evidence>
<dbReference type="Proteomes" id="UP000662111">
    <property type="component" value="Unassembled WGS sequence"/>
</dbReference>
<name>A0ABQ2FAT5_9MICO</name>
<dbReference type="EMBL" id="BMLB01000005">
    <property type="protein sequence ID" value="GGK75167.1"/>
    <property type="molecule type" value="Genomic_DNA"/>
</dbReference>
<feature type="compositionally biased region" description="Acidic residues" evidence="1">
    <location>
        <begin position="48"/>
        <end position="58"/>
    </location>
</feature>